<evidence type="ECO:0000256" key="7">
    <source>
        <dbReference type="HAMAP-Rule" id="MF_01023"/>
    </source>
</evidence>
<evidence type="ECO:0000259" key="8">
    <source>
        <dbReference type="Pfam" id="PF00155"/>
    </source>
</evidence>
<comment type="caution">
    <text evidence="9">The sequence shown here is derived from an EMBL/GenBank/DDBJ whole genome shotgun (WGS) entry which is preliminary data.</text>
</comment>
<comment type="pathway">
    <text evidence="7">Amino-acid biosynthesis; L-histidine biosynthesis; L-histidine from 5-phospho-alpha-D-ribose 1-diphosphate: step 7/9.</text>
</comment>
<keyword evidence="3 7" id="KW-0032">Aminotransferase</keyword>
<evidence type="ECO:0000313" key="10">
    <source>
        <dbReference type="Proteomes" id="UP001595843"/>
    </source>
</evidence>
<dbReference type="Gene3D" id="3.40.640.10">
    <property type="entry name" value="Type I PLP-dependent aspartate aminotransferase-like (Major domain)"/>
    <property type="match status" value="1"/>
</dbReference>
<dbReference type="NCBIfam" id="TIGR01141">
    <property type="entry name" value="hisC"/>
    <property type="match status" value="1"/>
</dbReference>
<dbReference type="SUPFAM" id="SSF53383">
    <property type="entry name" value="PLP-dependent transferases"/>
    <property type="match status" value="1"/>
</dbReference>
<reference evidence="10" key="1">
    <citation type="journal article" date="2019" name="Int. J. Syst. Evol. Microbiol.">
        <title>The Global Catalogue of Microorganisms (GCM) 10K type strain sequencing project: providing services to taxonomists for standard genome sequencing and annotation.</title>
        <authorList>
            <consortium name="The Broad Institute Genomics Platform"/>
            <consortium name="The Broad Institute Genome Sequencing Center for Infectious Disease"/>
            <person name="Wu L."/>
            <person name="Ma J."/>
        </authorList>
    </citation>
    <scope>NUCLEOTIDE SEQUENCE [LARGE SCALE GENOMIC DNA]</scope>
    <source>
        <strain evidence="10">IBRC-M 10813</strain>
    </source>
</reference>
<evidence type="ECO:0000256" key="4">
    <source>
        <dbReference type="ARBA" id="ARBA00022679"/>
    </source>
</evidence>
<dbReference type="EC" id="2.6.1.9" evidence="7"/>
<proteinExistence type="inferred from homology"/>
<keyword evidence="5 7" id="KW-0663">Pyridoxal phosphate</keyword>
<dbReference type="Gene3D" id="3.90.1150.10">
    <property type="entry name" value="Aspartate Aminotransferase, domain 1"/>
    <property type="match status" value="1"/>
</dbReference>
<evidence type="ECO:0000256" key="5">
    <source>
        <dbReference type="ARBA" id="ARBA00022898"/>
    </source>
</evidence>
<dbReference type="HAMAP" id="MF_01023">
    <property type="entry name" value="HisC_aminotrans_2"/>
    <property type="match status" value="1"/>
</dbReference>
<feature type="modified residue" description="N6-(pyridoxal phosphate)lysine" evidence="7">
    <location>
        <position position="222"/>
    </location>
</feature>
<comment type="catalytic activity">
    <reaction evidence="7">
        <text>L-histidinol phosphate + 2-oxoglutarate = 3-(imidazol-4-yl)-2-oxopropyl phosphate + L-glutamate</text>
        <dbReference type="Rhea" id="RHEA:23744"/>
        <dbReference type="ChEBI" id="CHEBI:16810"/>
        <dbReference type="ChEBI" id="CHEBI:29985"/>
        <dbReference type="ChEBI" id="CHEBI:57766"/>
        <dbReference type="ChEBI" id="CHEBI:57980"/>
        <dbReference type="EC" id="2.6.1.9"/>
    </reaction>
</comment>
<comment type="similarity">
    <text evidence="7">Belongs to the class-II pyridoxal-phosphate-dependent aminotransferase family. Histidinol-phosphate aminotransferase subfamily.</text>
</comment>
<comment type="subunit">
    <text evidence="2 7">Homodimer.</text>
</comment>
<comment type="cofactor">
    <cofactor evidence="1 7">
        <name>pyridoxal 5'-phosphate</name>
        <dbReference type="ChEBI" id="CHEBI:597326"/>
    </cofactor>
</comment>
<dbReference type="Pfam" id="PF00155">
    <property type="entry name" value="Aminotran_1_2"/>
    <property type="match status" value="1"/>
</dbReference>
<name>A0ABV8JHS9_9BACL</name>
<feature type="domain" description="Aminotransferase class I/classII large" evidence="8">
    <location>
        <begin position="30"/>
        <end position="354"/>
    </location>
</feature>
<keyword evidence="7" id="KW-0028">Amino-acid biosynthesis</keyword>
<dbReference type="EMBL" id="JBHSAP010000018">
    <property type="protein sequence ID" value="MFC4078078.1"/>
    <property type="molecule type" value="Genomic_DNA"/>
</dbReference>
<keyword evidence="10" id="KW-1185">Reference proteome</keyword>
<evidence type="ECO:0000256" key="3">
    <source>
        <dbReference type="ARBA" id="ARBA00022576"/>
    </source>
</evidence>
<dbReference type="CDD" id="cd00609">
    <property type="entry name" value="AAT_like"/>
    <property type="match status" value="1"/>
</dbReference>
<keyword evidence="4 7" id="KW-0808">Transferase</keyword>
<dbReference type="InterPro" id="IPR015424">
    <property type="entry name" value="PyrdxlP-dep_Trfase"/>
</dbReference>
<dbReference type="GO" id="GO:0004400">
    <property type="term" value="F:histidinol-phosphate transaminase activity"/>
    <property type="evidence" value="ECO:0007669"/>
    <property type="project" value="UniProtKB-EC"/>
</dbReference>
<keyword evidence="6 7" id="KW-0368">Histidine biosynthesis</keyword>
<accession>A0ABV8JHS9</accession>
<dbReference type="InterPro" id="IPR015421">
    <property type="entry name" value="PyrdxlP-dep_Trfase_major"/>
</dbReference>
<evidence type="ECO:0000256" key="1">
    <source>
        <dbReference type="ARBA" id="ARBA00001933"/>
    </source>
</evidence>
<dbReference type="Proteomes" id="UP001595843">
    <property type="component" value="Unassembled WGS sequence"/>
</dbReference>
<evidence type="ECO:0000313" key="9">
    <source>
        <dbReference type="EMBL" id="MFC4078078.1"/>
    </source>
</evidence>
<organism evidence="9 10">
    <name type="scientific">Salinithrix halophila</name>
    <dbReference type="NCBI Taxonomy" id="1485204"/>
    <lineage>
        <taxon>Bacteria</taxon>
        <taxon>Bacillati</taxon>
        <taxon>Bacillota</taxon>
        <taxon>Bacilli</taxon>
        <taxon>Bacillales</taxon>
        <taxon>Thermoactinomycetaceae</taxon>
        <taxon>Salinithrix</taxon>
    </lineage>
</organism>
<dbReference type="InterPro" id="IPR015422">
    <property type="entry name" value="PyrdxlP-dep_Trfase_small"/>
</dbReference>
<dbReference type="InterPro" id="IPR005861">
    <property type="entry name" value="HisP_aminotrans"/>
</dbReference>
<dbReference type="InterPro" id="IPR050106">
    <property type="entry name" value="HistidinolP_aminotransfase"/>
</dbReference>
<dbReference type="PANTHER" id="PTHR43643:SF3">
    <property type="entry name" value="HISTIDINOL-PHOSPHATE AMINOTRANSFERASE"/>
    <property type="match status" value="1"/>
</dbReference>
<gene>
    <name evidence="7 9" type="primary">hisC</name>
    <name evidence="9" type="ORF">ACFOUO_14845</name>
</gene>
<evidence type="ECO:0000256" key="6">
    <source>
        <dbReference type="ARBA" id="ARBA00023102"/>
    </source>
</evidence>
<dbReference type="PANTHER" id="PTHR43643">
    <property type="entry name" value="HISTIDINOL-PHOSPHATE AMINOTRANSFERASE 2"/>
    <property type="match status" value="1"/>
</dbReference>
<dbReference type="InterPro" id="IPR004839">
    <property type="entry name" value="Aminotransferase_I/II_large"/>
</dbReference>
<evidence type="ECO:0000256" key="2">
    <source>
        <dbReference type="ARBA" id="ARBA00011738"/>
    </source>
</evidence>
<protein>
    <recommendedName>
        <fullName evidence="7">Histidinol-phosphate aminotransferase</fullName>
        <ecNumber evidence="7">2.6.1.9</ecNumber>
    </recommendedName>
    <alternativeName>
        <fullName evidence="7">Imidazole acetol-phosphate transaminase</fullName>
    </alternativeName>
</protein>
<sequence length="366" mass="40997">MKSKSVLQDVPVYQPGKPLEEVKQEYGLDQVIKLASNENPFGCSPKVWESLNVERDFFAIYPEGEAPLLRRELAARLDIGPEWLLFGNGSDEVVQMLARTFLEPGQESVMADITFPRYKTQVLIEGCKAVEVPLKNGVHDLEGMATAINEKTRIVWICNPNNPTGTIIDAEELAAFMEKVPEHVLVVLDEAYEEYVTDPAYPDSLSLVKKDPRVVVLRTFSKIYGLAAFRIGYGVMDPSLVAEMNRVREPFNANRLAQRAARAALDDPSFVDRCRQENRRGIEEFERQLKEWGLSYFPSQGNFLLLDTGRPAQDVFQCLLSKGIIVRSGAALGYPTHIRVTVGTPEQNRVFLAQLAVCLGKPAPIR</sequence>
<dbReference type="RefSeq" id="WP_380705906.1">
    <property type="nucleotide sequence ID" value="NZ_JBHSAP010000018.1"/>
</dbReference>